<dbReference type="InterPro" id="IPR001752">
    <property type="entry name" value="Kinesin_motor_dom"/>
</dbReference>
<dbReference type="EMBL" id="JAHRHJ020000009">
    <property type="protein sequence ID" value="KAH9302517.1"/>
    <property type="molecule type" value="Genomic_DNA"/>
</dbReference>
<dbReference type="AlphaFoldDB" id="A0AA38FHX7"/>
<dbReference type="InterPro" id="IPR027417">
    <property type="entry name" value="P-loop_NTPase"/>
</dbReference>
<proteinExistence type="inferred from homology"/>
<dbReference type="GO" id="GO:0007018">
    <property type="term" value="P:microtubule-based movement"/>
    <property type="evidence" value="ECO:0007669"/>
    <property type="project" value="InterPro"/>
</dbReference>
<gene>
    <name evidence="4" type="ORF">KI387_014100</name>
</gene>
<reference evidence="4 5" key="1">
    <citation type="journal article" date="2021" name="Nat. Plants">
        <title>The Taxus genome provides insights into paclitaxel biosynthesis.</title>
        <authorList>
            <person name="Xiong X."/>
            <person name="Gou J."/>
            <person name="Liao Q."/>
            <person name="Li Y."/>
            <person name="Zhou Q."/>
            <person name="Bi G."/>
            <person name="Li C."/>
            <person name="Du R."/>
            <person name="Wang X."/>
            <person name="Sun T."/>
            <person name="Guo L."/>
            <person name="Liang H."/>
            <person name="Lu P."/>
            <person name="Wu Y."/>
            <person name="Zhang Z."/>
            <person name="Ro D.K."/>
            <person name="Shang Y."/>
            <person name="Huang S."/>
            <person name="Yan J."/>
        </authorList>
    </citation>
    <scope>NUCLEOTIDE SEQUENCE [LARGE SCALE GENOMIC DNA]</scope>
    <source>
        <strain evidence="4">Ta-2019</strain>
    </source>
</reference>
<dbReference type="InterPro" id="IPR036961">
    <property type="entry name" value="Kinesin_motor_dom_sf"/>
</dbReference>
<feature type="domain" description="Kinesin motor" evidence="3">
    <location>
        <begin position="1"/>
        <end position="68"/>
    </location>
</feature>
<comment type="caution">
    <text evidence="2">Lacks conserved residue(s) required for the propagation of feature annotation.</text>
</comment>
<evidence type="ECO:0000259" key="3">
    <source>
        <dbReference type="PROSITE" id="PS50067"/>
    </source>
</evidence>
<dbReference type="Proteomes" id="UP000824469">
    <property type="component" value="Unassembled WGS sequence"/>
</dbReference>
<evidence type="ECO:0000313" key="5">
    <source>
        <dbReference type="Proteomes" id="UP000824469"/>
    </source>
</evidence>
<comment type="caution">
    <text evidence="4">The sequence shown here is derived from an EMBL/GenBank/DDBJ whole genome shotgun (WGS) entry which is preliminary data.</text>
</comment>
<dbReference type="GO" id="GO:0008017">
    <property type="term" value="F:microtubule binding"/>
    <property type="evidence" value="ECO:0007669"/>
    <property type="project" value="InterPro"/>
</dbReference>
<accession>A0AA38FHX7</accession>
<evidence type="ECO:0000256" key="2">
    <source>
        <dbReference type="PROSITE-ProRule" id="PRU00283"/>
    </source>
</evidence>
<dbReference type="PROSITE" id="PS50067">
    <property type="entry name" value="KINESIN_MOTOR_2"/>
    <property type="match status" value="1"/>
</dbReference>
<feature type="non-terminal residue" evidence="4">
    <location>
        <position position="1"/>
    </location>
</feature>
<dbReference type="SUPFAM" id="SSF52540">
    <property type="entry name" value="P-loop containing nucleoside triphosphate hydrolases"/>
    <property type="match status" value="1"/>
</dbReference>
<dbReference type="Pfam" id="PF00225">
    <property type="entry name" value="Kinesin"/>
    <property type="match status" value="1"/>
</dbReference>
<sequence length="68" mass="7718">GTEERPGLMPLAMRSIISMAENTDSTVEVSYYEVYLDRCYDLLVEQKNKEVPVLEDSEGHVQLRGLAQ</sequence>
<organism evidence="4 5">
    <name type="scientific">Taxus chinensis</name>
    <name type="common">Chinese yew</name>
    <name type="synonym">Taxus wallichiana var. chinensis</name>
    <dbReference type="NCBI Taxonomy" id="29808"/>
    <lineage>
        <taxon>Eukaryota</taxon>
        <taxon>Viridiplantae</taxon>
        <taxon>Streptophyta</taxon>
        <taxon>Embryophyta</taxon>
        <taxon>Tracheophyta</taxon>
        <taxon>Spermatophyta</taxon>
        <taxon>Pinopsida</taxon>
        <taxon>Pinidae</taxon>
        <taxon>Conifers II</taxon>
        <taxon>Cupressales</taxon>
        <taxon>Taxaceae</taxon>
        <taxon>Taxus</taxon>
    </lineage>
</organism>
<dbReference type="GO" id="GO:0003777">
    <property type="term" value="F:microtubule motor activity"/>
    <property type="evidence" value="ECO:0007669"/>
    <property type="project" value="InterPro"/>
</dbReference>
<comment type="similarity">
    <text evidence="2">Belongs to the TRAFAC class myosin-kinesin ATPase superfamily. Kinesin family.</text>
</comment>
<keyword evidence="1" id="KW-0505">Motor protein</keyword>
<evidence type="ECO:0000256" key="1">
    <source>
        <dbReference type="ARBA" id="ARBA00023175"/>
    </source>
</evidence>
<dbReference type="GO" id="GO:0005524">
    <property type="term" value="F:ATP binding"/>
    <property type="evidence" value="ECO:0007669"/>
    <property type="project" value="InterPro"/>
</dbReference>
<dbReference type="Gene3D" id="3.40.850.10">
    <property type="entry name" value="Kinesin motor domain"/>
    <property type="match status" value="1"/>
</dbReference>
<keyword evidence="5" id="KW-1185">Reference proteome</keyword>
<protein>
    <recommendedName>
        <fullName evidence="3">Kinesin motor domain-containing protein</fullName>
    </recommendedName>
</protein>
<feature type="non-terminal residue" evidence="4">
    <location>
        <position position="68"/>
    </location>
</feature>
<evidence type="ECO:0000313" key="4">
    <source>
        <dbReference type="EMBL" id="KAH9302517.1"/>
    </source>
</evidence>
<name>A0AA38FHX7_TAXCH</name>